<feature type="signal peptide" evidence="1">
    <location>
        <begin position="1"/>
        <end position="22"/>
    </location>
</feature>
<dbReference type="PANTHER" id="PTHR41775">
    <property type="entry name" value="SECRETED PROTEIN-RELATED"/>
    <property type="match status" value="1"/>
</dbReference>
<gene>
    <name evidence="2" type="ORF">OM076_34895</name>
</gene>
<evidence type="ECO:0000313" key="2">
    <source>
        <dbReference type="EMBL" id="MDA0165510.1"/>
    </source>
</evidence>
<accession>A0A9X3S398</accession>
<name>A0A9X3S398_9ACTN</name>
<sequence>MRVGLGVVLAGAVLAWPGGAWAADFPPPIDKQVVQDQDDMTWGDYKPVPGTNWADPTLVPSVRKLKIAVVAVDFTDQPFVITQPKGTDPFGNPQTQPVARADVPRFYADFDGLPSALNNGHTVNEYWMEQTHGRIGMSFTPFGPYLMPRPLYEYGLNEFNQQSGCPAGHTCNGNMDRDVDTLWTADQGANIRSQFDLVLRVYAGYDETTIWQEFGEMKFETKEEVPDEWGPPDPLLPNWVTNRYVPWTSWRAGAQQWGLSSIRQGESSGTITHEIVHTFGLPDNNNNPYATPYHRVGSGPWDILDRGSFNGPGGPHKRWLVPVTQGGAMEAGMTLWTRLKNNWLDEADVHRVTRSGLAASGVQTMRVKARTVDPGTDGSLAGIKLDLDGAAPIDKTPACDTNTNPLCAGTGWQYYTLETVQRIGEDSMTPDSGVLIQKNKNNSSNGCGYSCFSWTIDAHPEDMNKVDFLRPRTKTPVMRTIGDYRQLNDALFHAGTNSGSQYEFEDTANRLHFYVLNVQRDAQGVQSYDVAVRNLDGAGPHTRGVTVGAPTALLNPAGVSTCTFTVNNTGVTKPVTAPASPLDDPNPYVSSDVYRLSATASNGVQVHLTNAIAAIKAGQSAQIPVYFQGGNGSVTLRATSESDPSKSAVGVCVQGDVGGTVPATLALTLGTPAAFGAFTPGATKDYTASTTANVISTAGDAALSVADPSSANSGHLVNGAFALPQALQVKARTATNPGSALAPLPATVLTWAAPASNDAVTVDFAQRVNAVDALRTGAYAKTLTFTLSTTTP</sequence>
<dbReference type="RefSeq" id="WP_270044770.1">
    <property type="nucleotide sequence ID" value="NZ_JAPDOD010000048.1"/>
</dbReference>
<keyword evidence="3" id="KW-1185">Reference proteome</keyword>
<keyword evidence="1" id="KW-0732">Signal</keyword>
<proteinExistence type="predicted"/>
<dbReference type="Proteomes" id="UP001149140">
    <property type="component" value="Unassembled WGS sequence"/>
</dbReference>
<dbReference type="EMBL" id="JAPDOD010000048">
    <property type="protein sequence ID" value="MDA0165510.1"/>
    <property type="molecule type" value="Genomic_DNA"/>
</dbReference>
<dbReference type="PANTHER" id="PTHR41775:SF1">
    <property type="entry name" value="PEPTIDASE M6-LIKE DOMAIN-CONTAINING PROTEIN"/>
    <property type="match status" value="1"/>
</dbReference>
<reference evidence="2" key="1">
    <citation type="submission" date="2022-10" db="EMBL/GenBank/DDBJ databases">
        <title>The WGS of Solirubrobacter ginsenosidimutans DSM 21036.</title>
        <authorList>
            <person name="Jiang Z."/>
        </authorList>
    </citation>
    <scope>NUCLEOTIDE SEQUENCE</scope>
    <source>
        <strain evidence="2">DSM 21036</strain>
    </source>
</reference>
<protein>
    <recommendedName>
        <fullName evidence="4">M6 family metalloprotease domain-containing protein</fullName>
    </recommendedName>
</protein>
<evidence type="ECO:0000256" key="1">
    <source>
        <dbReference type="SAM" id="SignalP"/>
    </source>
</evidence>
<feature type="chain" id="PRO_5040989649" description="M6 family metalloprotease domain-containing protein" evidence="1">
    <location>
        <begin position="23"/>
        <end position="792"/>
    </location>
</feature>
<organism evidence="2 3">
    <name type="scientific">Solirubrobacter ginsenosidimutans</name>
    <dbReference type="NCBI Taxonomy" id="490573"/>
    <lineage>
        <taxon>Bacteria</taxon>
        <taxon>Bacillati</taxon>
        <taxon>Actinomycetota</taxon>
        <taxon>Thermoleophilia</taxon>
        <taxon>Solirubrobacterales</taxon>
        <taxon>Solirubrobacteraceae</taxon>
        <taxon>Solirubrobacter</taxon>
    </lineage>
</organism>
<evidence type="ECO:0008006" key="4">
    <source>
        <dbReference type="Google" id="ProtNLM"/>
    </source>
</evidence>
<evidence type="ECO:0000313" key="3">
    <source>
        <dbReference type="Proteomes" id="UP001149140"/>
    </source>
</evidence>
<dbReference type="AlphaFoldDB" id="A0A9X3S398"/>
<comment type="caution">
    <text evidence="2">The sequence shown here is derived from an EMBL/GenBank/DDBJ whole genome shotgun (WGS) entry which is preliminary data.</text>
</comment>